<feature type="domain" description="Aminoglycoside phosphotransferase" evidence="1">
    <location>
        <begin position="17"/>
        <end position="214"/>
    </location>
</feature>
<evidence type="ECO:0000313" key="2">
    <source>
        <dbReference type="EMBL" id="KIQ66231.1"/>
    </source>
</evidence>
<dbReference type="RefSeq" id="WP_043907279.1">
    <property type="nucleotide sequence ID" value="NZ_JXZB01000001.1"/>
</dbReference>
<dbReference type="SUPFAM" id="SSF56112">
    <property type="entry name" value="Protein kinase-like (PK-like)"/>
    <property type="match status" value="1"/>
</dbReference>
<dbReference type="STRING" id="2064.TR51_00680"/>
<keyword evidence="3" id="KW-1185">Reference proteome</keyword>
<dbReference type="InterPro" id="IPR002575">
    <property type="entry name" value="Aminoglycoside_PTrfase"/>
</dbReference>
<evidence type="ECO:0000313" key="3">
    <source>
        <dbReference type="Proteomes" id="UP000032066"/>
    </source>
</evidence>
<dbReference type="Gene3D" id="3.90.1200.10">
    <property type="match status" value="1"/>
</dbReference>
<protein>
    <recommendedName>
        <fullName evidence="1">Aminoglycoside phosphotransferase domain-containing protein</fullName>
    </recommendedName>
</protein>
<dbReference type="EMBL" id="JXZB01000001">
    <property type="protein sequence ID" value="KIQ66231.1"/>
    <property type="molecule type" value="Genomic_DNA"/>
</dbReference>
<name>A0A0D0P3S4_KITGR</name>
<proteinExistence type="predicted"/>
<accession>A0A0D0P3S4</accession>
<dbReference type="InterPro" id="IPR011009">
    <property type="entry name" value="Kinase-like_dom_sf"/>
</dbReference>
<dbReference type="PATRIC" id="fig|2064.6.peg.155"/>
<comment type="caution">
    <text evidence="2">The sequence shown here is derived from an EMBL/GenBank/DDBJ whole genome shotgun (WGS) entry which is preliminary data.</text>
</comment>
<evidence type="ECO:0000259" key="1">
    <source>
        <dbReference type="Pfam" id="PF01636"/>
    </source>
</evidence>
<dbReference type="OrthoDB" id="3383851at2"/>
<sequence>MTSQWTTHGVELLPDTVRKRFRPDADGDPAREWLALTLLDRHAPGLAPRPLSLVGRTVIMTRLPGVPLRGTELTRTQLAALARATDRLLRAVPPGAAAVLPERRWYVRDSVAAIRRRAVQPSMPALAAGVRWLAGAEAGLLAGAATAVPVLGQADGNLANFLWDGADVRLVDFEDSGRSDRAYELAELVEHLSAWVDTDLDAAAFLARFALSPAERARLLECRRLFALLWLVFLSTDPATEARNPLGTTARQADRLLALLDAAVR</sequence>
<dbReference type="AlphaFoldDB" id="A0A0D0P3S4"/>
<gene>
    <name evidence="2" type="ORF">TR51_00680</name>
</gene>
<organism evidence="2 3">
    <name type="scientific">Kitasatospora griseola</name>
    <name type="common">Streptomyces griseolosporeus</name>
    <dbReference type="NCBI Taxonomy" id="2064"/>
    <lineage>
        <taxon>Bacteria</taxon>
        <taxon>Bacillati</taxon>
        <taxon>Actinomycetota</taxon>
        <taxon>Actinomycetes</taxon>
        <taxon>Kitasatosporales</taxon>
        <taxon>Streptomycetaceae</taxon>
        <taxon>Kitasatospora</taxon>
    </lineage>
</organism>
<dbReference type="Pfam" id="PF01636">
    <property type="entry name" value="APH"/>
    <property type="match status" value="1"/>
</dbReference>
<dbReference type="Proteomes" id="UP000032066">
    <property type="component" value="Unassembled WGS sequence"/>
</dbReference>
<reference evidence="2 3" key="1">
    <citation type="submission" date="2015-02" db="EMBL/GenBank/DDBJ databases">
        <title>Draft genome sequence of Kitasatospora griseola MF730-N6, a bafilomycin, terpentecin and satosporin producer.</title>
        <authorList>
            <person name="Arens J.C."/>
            <person name="Haltli B."/>
            <person name="Kerr R.G."/>
        </authorList>
    </citation>
    <scope>NUCLEOTIDE SEQUENCE [LARGE SCALE GENOMIC DNA]</scope>
    <source>
        <strain evidence="2 3">MF730-N6</strain>
    </source>
</reference>